<dbReference type="InterPro" id="IPR039426">
    <property type="entry name" value="TonB-dep_rcpt-like"/>
</dbReference>
<dbReference type="SUPFAM" id="SSF56935">
    <property type="entry name" value="Porins"/>
    <property type="match status" value="1"/>
</dbReference>
<dbReference type="SUPFAM" id="SSF49464">
    <property type="entry name" value="Carboxypeptidase regulatory domain-like"/>
    <property type="match status" value="1"/>
</dbReference>
<evidence type="ECO:0000256" key="7">
    <source>
        <dbReference type="PROSITE-ProRule" id="PRU01360"/>
    </source>
</evidence>
<name>A0A2P8GHW7_9BACT</name>
<comment type="caution">
    <text evidence="10">The sequence shown here is derived from an EMBL/GenBank/DDBJ whole genome shotgun (WGS) entry which is preliminary data.</text>
</comment>
<evidence type="ECO:0000313" key="11">
    <source>
        <dbReference type="Proteomes" id="UP000240978"/>
    </source>
</evidence>
<dbReference type="Gene3D" id="2.170.130.10">
    <property type="entry name" value="TonB-dependent receptor, plug domain"/>
    <property type="match status" value="1"/>
</dbReference>
<feature type="signal peptide" evidence="8">
    <location>
        <begin position="1"/>
        <end position="48"/>
    </location>
</feature>
<dbReference type="Gene3D" id="2.60.40.1120">
    <property type="entry name" value="Carboxypeptidase-like, regulatory domain"/>
    <property type="match status" value="1"/>
</dbReference>
<comment type="similarity">
    <text evidence="7">Belongs to the TonB-dependent receptor family.</text>
</comment>
<keyword evidence="3 7" id="KW-1134">Transmembrane beta strand</keyword>
<dbReference type="InterPro" id="IPR037066">
    <property type="entry name" value="Plug_dom_sf"/>
</dbReference>
<reference evidence="10 11" key="1">
    <citation type="submission" date="2018-03" db="EMBL/GenBank/DDBJ databases">
        <title>Genomic Encyclopedia of Archaeal and Bacterial Type Strains, Phase II (KMG-II): from individual species to whole genera.</title>
        <authorList>
            <person name="Goeker M."/>
        </authorList>
    </citation>
    <scope>NUCLEOTIDE SEQUENCE [LARGE SCALE GENOMIC DNA]</scope>
    <source>
        <strain evidence="10 11">DSM 18107</strain>
    </source>
</reference>
<evidence type="ECO:0000256" key="5">
    <source>
        <dbReference type="ARBA" id="ARBA00023136"/>
    </source>
</evidence>
<dbReference type="InterPro" id="IPR008969">
    <property type="entry name" value="CarboxyPept-like_regulatory"/>
</dbReference>
<dbReference type="InterPro" id="IPR023997">
    <property type="entry name" value="TonB-dep_OMP_SusC/RagA_CS"/>
</dbReference>
<gene>
    <name evidence="10" type="ORF">CLV42_103531</name>
</gene>
<keyword evidence="8" id="KW-0732">Signal</keyword>
<dbReference type="Proteomes" id="UP000240978">
    <property type="component" value="Unassembled WGS sequence"/>
</dbReference>
<evidence type="ECO:0000256" key="3">
    <source>
        <dbReference type="ARBA" id="ARBA00022452"/>
    </source>
</evidence>
<dbReference type="PROSITE" id="PS52016">
    <property type="entry name" value="TONB_DEPENDENT_REC_3"/>
    <property type="match status" value="1"/>
</dbReference>
<dbReference type="NCBIfam" id="TIGR04056">
    <property type="entry name" value="OMP_RagA_SusC"/>
    <property type="match status" value="1"/>
</dbReference>
<keyword evidence="11" id="KW-1185">Reference proteome</keyword>
<dbReference type="InterPro" id="IPR012910">
    <property type="entry name" value="Plug_dom"/>
</dbReference>
<dbReference type="Pfam" id="PF07715">
    <property type="entry name" value="Plug"/>
    <property type="match status" value="1"/>
</dbReference>
<keyword evidence="6 7" id="KW-0998">Cell outer membrane</keyword>
<dbReference type="AlphaFoldDB" id="A0A2P8GHW7"/>
<dbReference type="Pfam" id="PF13715">
    <property type="entry name" value="CarbopepD_reg_2"/>
    <property type="match status" value="1"/>
</dbReference>
<dbReference type="InterPro" id="IPR036942">
    <property type="entry name" value="Beta-barrel_TonB_sf"/>
</dbReference>
<dbReference type="GO" id="GO:0009279">
    <property type="term" value="C:cell outer membrane"/>
    <property type="evidence" value="ECO:0007669"/>
    <property type="project" value="UniProtKB-SubCell"/>
</dbReference>
<keyword evidence="2 7" id="KW-0813">Transport</keyword>
<evidence type="ECO:0000256" key="2">
    <source>
        <dbReference type="ARBA" id="ARBA00022448"/>
    </source>
</evidence>
<dbReference type="Gene3D" id="2.40.170.20">
    <property type="entry name" value="TonB-dependent receptor, beta-barrel domain"/>
    <property type="match status" value="1"/>
</dbReference>
<dbReference type="InterPro" id="IPR023996">
    <property type="entry name" value="TonB-dep_OMP_SusC/RagA"/>
</dbReference>
<sequence>MHVCSHNSAYCYAFNQHQPTIMCISTPRSSLVVRFLSVFLLCCSSLYASTDQTGKQKVTVIGTDVTLETVFRQIERQTGLRFMYAVDAVDVKEKVTVMFEKVMLDNVLESLLGKKRIEWVYREGVISLRPTITKNNVILNSDTLLSRFKVSGKLSDSKGNPIPGVTVILKNSVHKGTKSDSEGRFKLEGIKMNETLVLSSIGYKTKEIVVEDQNIVLQMEEVVNKLDETIIRGYGMTTQRFNTGNLVSIKARDLANQPVSDPLLTLQGRAPGVIVTQTTGLQGAKVNIQIRGRNSINSGTQPLFIVDGVPFQPTVAAPPLGSYGALGTTISGLNFINPADIESIDILKDADATAIYGSRGANGVVIITTKKGGVGVTKVDISVNKGWQHVAKKRKLLNTKEYLKMRREAFYNDDETPTIENAPDLLEWDTSRYTDWQRELVGHAASYLDAQANIYGGESIIQYRIGGNYHKETTIFPGDFSNQRGGGHFSFTASSVNQRLKANVTGSYSISKMNYPGADFASNVDLPPNAPAPYNLNGSLNWANYTWRNPYVALVSRILDAQTTNMVHNIEVNYRLFPTVLFKFNLGYNELVNSGFMGTTIAGAEPRLLASARASATYTSSKIRSWISEPQISYNETLGNGNIDLIVGATMLGNKQDNQYVFTGGIESDELIRNPAAANSYSVRSLNSKYRYIAFFGRVGYNLEEKYLFNITYRRDGSSRFGPNKRFASFGALGVGWIFSQEKFVKNMVPFLSYGKLRASYGITGNDQIGDYQYLDQYEFQEYPYQGTKGLRVLGLFNPDFEWEKTQKAEWGIETGILKDRVIFSTSYYRNKSSNQLSGYNLPNMTGYSFVTGNLPAIIQNIGWEFLLTSQNVKREKFSWSTSFNLTVPRNKLIAYDGPNNSLKVGRALSVIDLYEFMGVNASTGIYQFANSEGKPVSISDGADNKRATVNLAPTLFGGFQNNISYGGLSIDIFFQFTKQQGKNGLFNENILPGSPRNQPKEVLERWQKVGDLTNIQRFNQNFQLFNDNAYKGVYSTAGYVDASYIRCKNIAISWQILEAWRKKLKINSGRIYILGQNLFTISRYKGWDPETQSLTVIPPLRNITVGIQVGL</sequence>
<keyword evidence="5 7" id="KW-0472">Membrane</keyword>
<proteinExistence type="inferred from homology"/>
<feature type="chain" id="PRO_5015123127" evidence="8">
    <location>
        <begin position="49"/>
        <end position="1112"/>
    </location>
</feature>
<accession>A0A2P8GHW7</accession>
<evidence type="ECO:0000259" key="9">
    <source>
        <dbReference type="Pfam" id="PF07715"/>
    </source>
</evidence>
<protein>
    <submittedName>
        <fullName evidence="10">TonB-linked SusC/RagA family outer membrane protein</fullName>
    </submittedName>
</protein>
<feature type="domain" description="TonB-dependent receptor plug" evidence="9">
    <location>
        <begin position="243"/>
        <end position="364"/>
    </location>
</feature>
<dbReference type="EMBL" id="PYGK01000003">
    <property type="protein sequence ID" value="PSL33548.1"/>
    <property type="molecule type" value="Genomic_DNA"/>
</dbReference>
<evidence type="ECO:0000256" key="6">
    <source>
        <dbReference type="ARBA" id="ARBA00023237"/>
    </source>
</evidence>
<organism evidence="10 11">
    <name type="scientific">Chitinophaga ginsengisoli</name>
    <dbReference type="NCBI Taxonomy" id="363837"/>
    <lineage>
        <taxon>Bacteria</taxon>
        <taxon>Pseudomonadati</taxon>
        <taxon>Bacteroidota</taxon>
        <taxon>Chitinophagia</taxon>
        <taxon>Chitinophagales</taxon>
        <taxon>Chitinophagaceae</taxon>
        <taxon>Chitinophaga</taxon>
    </lineage>
</organism>
<evidence type="ECO:0000256" key="4">
    <source>
        <dbReference type="ARBA" id="ARBA00022692"/>
    </source>
</evidence>
<evidence type="ECO:0000256" key="1">
    <source>
        <dbReference type="ARBA" id="ARBA00004571"/>
    </source>
</evidence>
<dbReference type="NCBIfam" id="TIGR04057">
    <property type="entry name" value="SusC_RagA_signa"/>
    <property type="match status" value="1"/>
</dbReference>
<comment type="subcellular location">
    <subcellularLocation>
        <location evidence="1 7">Cell outer membrane</location>
        <topology evidence="1 7">Multi-pass membrane protein</topology>
    </subcellularLocation>
</comment>
<evidence type="ECO:0000313" key="10">
    <source>
        <dbReference type="EMBL" id="PSL33548.1"/>
    </source>
</evidence>
<keyword evidence="4 7" id="KW-0812">Transmembrane</keyword>
<evidence type="ECO:0000256" key="8">
    <source>
        <dbReference type="SAM" id="SignalP"/>
    </source>
</evidence>